<dbReference type="Gene3D" id="6.20.370.110">
    <property type="match status" value="1"/>
</dbReference>
<evidence type="ECO:0000256" key="14">
    <source>
        <dbReference type="ARBA" id="ARBA00034000"/>
    </source>
</evidence>
<evidence type="ECO:0000256" key="12">
    <source>
        <dbReference type="ARBA" id="ARBA00023268"/>
    </source>
</evidence>
<comment type="catalytic activity">
    <reaction evidence="15">
        <text>[GlcNAc-(1-&gt;4)-Mur2Ac(oyl-L-Ala-gamma-D-Glu-L-Lys-D-Ala-D-Ala)](n)-di-trans,octa-cis-undecaprenyl diphosphate + beta-D-GlcNAc-(1-&gt;4)-Mur2Ac(oyl-L-Ala-gamma-D-Glu-L-Lys-D-Ala-D-Ala)-di-trans,octa-cis-undecaprenyl diphosphate = [GlcNAc-(1-&gt;4)-Mur2Ac(oyl-L-Ala-gamma-D-Glu-L-Lys-D-Ala-D-Ala)](n+1)-di-trans,octa-cis-undecaprenyl diphosphate + di-trans,octa-cis-undecaprenyl diphosphate + H(+)</text>
        <dbReference type="Rhea" id="RHEA:23708"/>
        <dbReference type="Rhea" id="RHEA-COMP:9602"/>
        <dbReference type="Rhea" id="RHEA-COMP:9603"/>
        <dbReference type="ChEBI" id="CHEBI:15378"/>
        <dbReference type="ChEBI" id="CHEBI:58405"/>
        <dbReference type="ChEBI" id="CHEBI:60033"/>
        <dbReference type="ChEBI" id="CHEBI:78435"/>
        <dbReference type="EC" id="2.4.99.28"/>
    </reaction>
</comment>
<keyword evidence="10" id="KW-1133">Transmembrane helix</keyword>
<evidence type="ECO:0000256" key="7">
    <source>
        <dbReference type="ARBA" id="ARBA00022801"/>
    </source>
</evidence>
<dbReference type="Gene3D" id="3.40.710.10">
    <property type="entry name" value="DD-peptidase/beta-lactamase superfamily"/>
    <property type="match status" value="1"/>
</dbReference>
<accession>A0ABT0VJH7</accession>
<feature type="domain" description="Glycosyl transferase family 51" evidence="17">
    <location>
        <begin position="78"/>
        <end position="253"/>
    </location>
</feature>
<dbReference type="RefSeq" id="WP_205143639.1">
    <property type="nucleotide sequence ID" value="NZ_JAFBDN010000008.1"/>
</dbReference>
<dbReference type="EMBL" id="JAGMVS010000065">
    <property type="protein sequence ID" value="MCM2437569.1"/>
    <property type="molecule type" value="Genomic_DNA"/>
</dbReference>
<keyword evidence="7" id="KW-0378">Hydrolase</keyword>
<keyword evidence="13" id="KW-0961">Cell wall biogenesis/degradation</keyword>
<name>A0ABT0VJH7_9LACO</name>
<dbReference type="PANTHER" id="PTHR32282:SF32">
    <property type="entry name" value="PENICILLIN-BINDING PROTEIN 2A"/>
    <property type="match status" value="1"/>
</dbReference>
<dbReference type="PANTHER" id="PTHR32282">
    <property type="entry name" value="BINDING PROTEIN TRANSPEPTIDASE, PUTATIVE-RELATED"/>
    <property type="match status" value="1"/>
</dbReference>
<protein>
    <submittedName>
        <fullName evidence="18">PBP1A family penicillin-binding protein</fullName>
    </submittedName>
</protein>
<evidence type="ECO:0000313" key="19">
    <source>
        <dbReference type="Proteomes" id="UP001057481"/>
    </source>
</evidence>
<proteinExistence type="predicted"/>
<evidence type="ECO:0000259" key="17">
    <source>
        <dbReference type="Pfam" id="PF00912"/>
    </source>
</evidence>
<dbReference type="Pfam" id="PF00912">
    <property type="entry name" value="Transgly"/>
    <property type="match status" value="1"/>
</dbReference>
<gene>
    <name evidence="18" type="ORF">KAK10_06565</name>
</gene>
<dbReference type="InterPro" id="IPR012338">
    <property type="entry name" value="Beta-lactam/transpept-like"/>
</dbReference>
<evidence type="ECO:0000313" key="18">
    <source>
        <dbReference type="EMBL" id="MCM2437569.1"/>
    </source>
</evidence>
<keyword evidence="8" id="KW-0133">Cell shape</keyword>
<organism evidence="18 19">
    <name type="scientific">Periweissella beninensis</name>
    <dbReference type="NCBI Taxonomy" id="504936"/>
    <lineage>
        <taxon>Bacteria</taxon>
        <taxon>Bacillati</taxon>
        <taxon>Bacillota</taxon>
        <taxon>Bacilli</taxon>
        <taxon>Lactobacillales</taxon>
        <taxon>Lactobacillaceae</taxon>
        <taxon>Periweissella</taxon>
    </lineage>
</organism>
<dbReference type="Pfam" id="PF00905">
    <property type="entry name" value="Transpeptidase"/>
    <property type="match status" value="1"/>
</dbReference>
<keyword evidence="4" id="KW-0328">Glycosyltransferase</keyword>
<dbReference type="Gene3D" id="1.10.3810.10">
    <property type="entry name" value="Biosynthetic peptidoglycan transglycosylase-like"/>
    <property type="match status" value="1"/>
</dbReference>
<keyword evidence="3" id="KW-0645">Protease</keyword>
<dbReference type="Proteomes" id="UP001057481">
    <property type="component" value="Unassembled WGS sequence"/>
</dbReference>
<dbReference type="SUPFAM" id="SSF56601">
    <property type="entry name" value="beta-lactamase/transpeptidase-like"/>
    <property type="match status" value="1"/>
</dbReference>
<evidence type="ECO:0000256" key="6">
    <source>
        <dbReference type="ARBA" id="ARBA00022692"/>
    </source>
</evidence>
<keyword evidence="19" id="KW-1185">Reference proteome</keyword>
<keyword evidence="9" id="KW-0573">Peptidoglycan synthesis</keyword>
<keyword evidence="1" id="KW-1003">Cell membrane</keyword>
<evidence type="ECO:0000256" key="11">
    <source>
        <dbReference type="ARBA" id="ARBA00023136"/>
    </source>
</evidence>
<evidence type="ECO:0000256" key="4">
    <source>
        <dbReference type="ARBA" id="ARBA00022676"/>
    </source>
</evidence>
<evidence type="ECO:0000256" key="9">
    <source>
        <dbReference type="ARBA" id="ARBA00022984"/>
    </source>
</evidence>
<comment type="caution">
    <text evidence="18">The sequence shown here is derived from an EMBL/GenBank/DDBJ whole genome shotgun (WGS) entry which is preliminary data.</text>
</comment>
<evidence type="ECO:0000256" key="5">
    <source>
        <dbReference type="ARBA" id="ARBA00022679"/>
    </source>
</evidence>
<dbReference type="InterPro" id="IPR001264">
    <property type="entry name" value="Glyco_trans_51"/>
</dbReference>
<dbReference type="InterPro" id="IPR023346">
    <property type="entry name" value="Lysozyme-like_dom_sf"/>
</dbReference>
<keyword evidence="5" id="KW-0808">Transferase</keyword>
<comment type="catalytic activity">
    <reaction evidence="14">
        <text>Preferential cleavage: (Ac)2-L-Lys-D-Ala-|-D-Ala. Also transpeptidation of peptidyl-alanyl moieties that are N-acyl substituents of D-alanine.</text>
        <dbReference type="EC" id="3.4.16.4"/>
    </reaction>
</comment>
<keyword evidence="6" id="KW-0812">Transmembrane</keyword>
<keyword evidence="12" id="KW-0511">Multifunctional enzyme</keyword>
<dbReference type="SUPFAM" id="SSF53955">
    <property type="entry name" value="Lysozyme-like"/>
    <property type="match status" value="1"/>
</dbReference>
<evidence type="ECO:0000256" key="1">
    <source>
        <dbReference type="ARBA" id="ARBA00022475"/>
    </source>
</evidence>
<evidence type="ECO:0000256" key="3">
    <source>
        <dbReference type="ARBA" id="ARBA00022670"/>
    </source>
</evidence>
<keyword evidence="2" id="KW-0121">Carboxypeptidase</keyword>
<reference evidence="18" key="1">
    <citation type="submission" date="2021-04" db="EMBL/GenBank/DDBJ databases">
        <title>Taxonomic assessment of Weissella genus.</title>
        <authorList>
            <person name="Fanelli F."/>
            <person name="Chieffi D."/>
            <person name="Dell'Aquila A."/>
            <person name="Gyu-Sung C."/>
            <person name="Franz C.M.A.P."/>
            <person name="Fusco V."/>
        </authorList>
    </citation>
    <scope>NUCLEOTIDE SEQUENCE</scope>
    <source>
        <strain evidence="18">LMG 25373</strain>
    </source>
</reference>
<dbReference type="InterPro" id="IPR036950">
    <property type="entry name" value="PBP_transglycosylase"/>
</dbReference>
<dbReference type="NCBIfam" id="TIGR02074">
    <property type="entry name" value="PBP_1a_fam"/>
    <property type="match status" value="1"/>
</dbReference>
<evidence type="ECO:0000256" key="13">
    <source>
        <dbReference type="ARBA" id="ARBA00023316"/>
    </source>
</evidence>
<feature type="domain" description="Penicillin-binding protein transpeptidase" evidence="16">
    <location>
        <begin position="346"/>
        <end position="592"/>
    </location>
</feature>
<evidence type="ECO:0000256" key="2">
    <source>
        <dbReference type="ARBA" id="ARBA00022645"/>
    </source>
</evidence>
<keyword evidence="11" id="KW-0472">Membrane</keyword>
<evidence type="ECO:0000256" key="10">
    <source>
        <dbReference type="ARBA" id="ARBA00022989"/>
    </source>
</evidence>
<evidence type="ECO:0000256" key="8">
    <source>
        <dbReference type="ARBA" id="ARBA00022960"/>
    </source>
</evidence>
<sequence>MKKVYTKMKPIVKWIDLTIGPVWRRFQIGRWLIVILLSLFFCLSAYLTYAAKTANIGDLKAELQKTTVVYDKDGDRAGTLYSQKGTYVNLKKISPKLQNAVLSTEDRNFYHEYGFSIKGIIRAVVLAIKNKIMGENYIAGGGSTITQQLVKNALLSQQQTLTRKVRELFLAIEVENVYSKKEILTMYLNNAYFGRGIWGVEDASERYFGVHASELSTSQAAMLAGMLRSAVIYDPIAHHKNALARRNLVLDLMVENKKLTTSQAKIAKAQAIKIVNNYKRGATYQYPWFFDAVISEAISRYGLTESDIMNRGYKIYTTLGQRIQTAMQTQFNSTWNYPTSDVQAASVAINPKTGGVLAIIGGRGKHVFRGFNRATQMKRQPGSTMKPLAVYAPAIENGMKYDDELSDKKTSFGSNNYTPTNESGFYQNKMPMYQALQQSINVPAVWLLNKIGVSEGYDMAQKFGMQLNKSDKNLALALGGTHTGISPLQLAQAYGAFANNGVMKHAYFIRKIVDASGNVIVNNTKAKQTKVMASSTAKTMTSMMQGVFSYGTGATSKPTGYTIAGKTGTTEATGTKETSGSNDKWIAGYTPDIVVATWEGYDTDSNGKTLSVNPVNNVGPLFKAEMSAMLPYTKGTKFSVADANVLAGKATNSDDKDILDSITDTGKSLQKKATKWWHNITQMFK</sequence>
<evidence type="ECO:0000256" key="15">
    <source>
        <dbReference type="ARBA" id="ARBA00049902"/>
    </source>
</evidence>
<dbReference type="InterPro" id="IPR001460">
    <property type="entry name" value="PCN-bd_Tpept"/>
</dbReference>
<evidence type="ECO:0000259" key="16">
    <source>
        <dbReference type="Pfam" id="PF00905"/>
    </source>
</evidence>
<dbReference type="InterPro" id="IPR050396">
    <property type="entry name" value="Glycosyltr_51/Transpeptidase"/>
</dbReference>